<evidence type="ECO:0000313" key="5">
    <source>
        <dbReference type="Proteomes" id="UP000183649"/>
    </source>
</evidence>
<dbReference type="RefSeq" id="WP_055450387.1">
    <property type="nucleotide sequence ID" value="NZ_CYHF01000004.1"/>
</dbReference>
<name>A0A0K6I109_9BURK</name>
<dbReference type="GO" id="GO:0032153">
    <property type="term" value="C:cell division site"/>
    <property type="evidence" value="ECO:0007669"/>
    <property type="project" value="TreeGrafter"/>
</dbReference>
<feature type="transmembrane region" description="Helical" evidence="2">
    <location>
        <begin position="20"/>
        <end position="38"/>
    </location>
</feature>
<dbReference type="InterPro" id="IPR007730">
    <property type="entry name" value="SPOR-like_dom"/>
</dbReference>
<dbReference type="InterPro" id="IPR052521">
    <property type="entry name" value="Cell_div_SPOR-domain"/>
</dbReference>
<protein>
    <submittedName>
        <fullName evidence="4">Sporulation related domain</fullName>
    </submittedName>
</protein>
<keyword evidence="5" id="KW-1185">Reference proteome</keyword>
<dbReference type="SUPFAM" id="SSF110997">
    <property type="entry name" value="Sporulation related repeat"/>
    <property type="match status" value="1"/>
</dbReference>
<feature type="domain" description="SPOR" evidence="3">
    <location>
        <begin position="186"/>
        <end position="264"/>
    </location>
</feature>
<dbReference type="GO" id="GO:0030428">
    <property type="term" value="C:cell septum"/>
    <property type="evidence" value="ECO:0007669"/>
    <property type="project" value="TreeGrafter"/>
</dbReference>
<dbReference type="PANTHER" id="PTHR38687:SF1">
    <property type="entry name" value="CELL DIVISION PROTEIN DEDD"/>
    <property type="match status" value="1"/>
</dbReference>
<dbReference type="OrthoDB" id="5298921at2"/>
<reference evidence="5" key="1">
    <citation type="submission" date="2015-08" db="EMBL/GenBank/DDBJ databases">
        <authorList>
            <person name="Varghese N."/>
        </authorList>
    </citation>
    <scope>NUCLEOTIDE SEQUENCE [LARGE SCALE GENOMIC DNA]</scope>
    <source>
        <strain evidence="5">DSM 18181</strain>
    </source>
</reference>
<feature type="region of interest" description="Disordered" evidence="1">
    <location>
        <begin position="145"/>
        <end position="182"/>
    </location>
</feature>
<dbReference type="Gene3D" id="3.30.70.1070">
    <property type="entry name" value="Sporulation related repeat"/>
    <property type="match status" value="1"/>
</dbReference>
<dbReference type="STRING" id="339866.GCA_001418255_01491"/>
<dbReference type="GO" id="GO:0042834">
    <property type="term" value="F:peptidoglycan binding"/>
    <property type="evidence" value="ECO:0007669"/>
    <property type="project" value="InterPro"/>
</dbReference>
<organism evidence="4 5">
    <name type="scientific">Thiomonas bhubaneswarensis</name>
    <dbReference type="NCBI Taxonomy" id="339866"/>
    <lineage>
        <taxon>Bacteria</taxon>
        <taxon>Pseudomonadati</taxon>
        <taxon>Pseudomonadota</taxon>
        <taxon>Betaproteobacteria</taxon>
        <taxon>Burkholderiales</taxon>
        <taxon>Thiomonas</taxon>
    </lineage>
</organism>
<keyword evidence="2" id="KW-0472">Membrane</keyword>
<evidence type="ECO:0000256" key="2">
    <source>
        <dbReference type="SAM" id="Phobius"/>
    </source>
</evidence>
<dbReference type="InterPro" id="IPR036680">
    <property type="entry name" value="SPOR-like_sf"/>
</dbReference>
<gene>
    <name evidence="4" type="ORF">Ga0061069_104261</name>
</gene>
<accession>A0A0K6I109</accession>
<dbReference type="AlphaFoldDB" id="A0A0K6I109"/>
<proteinExistence type="predicted"/>
<dbReference type="PROSITE" id="PS51724">
    <property type="entry name" value="SPOR"/>
    <property type="match status" value="1"/>
</dbReference>
<evidence type="ECO:0000259" key="3">
    <source>
        <dbReference type="PROSITE" id="PS51724"/>
    </source>
</evidence>
<evidence type="ECO:0000313" key="4">
    <source>
        <dbReference type="EMBL" id="CUA96733.1"/>
    </source>
</evidence>
<dbReference type="Pfam" id="PF05036">
    <property type="entry name" value="SPOR"/>
    <property type="match status" value="1"/>
</dbReference>
<sequence length="265" mass="26756">MNDDLQPLKNRVRWLNRGILVLGILILLGLIAWAALGLRGSAPGTKSTVVHPASSASNVAARSASAVAASQPKPALSTAQEERNAAAAMNALAAASQPAAATATQASAPAVSSTASIAASTPAAPSAAETTAAAAAASAKAPGVAAAPSTVKPEPKPKHRPTAAPVRKAHAPASTEKPRPSGAVGVCRAAGWYVQVGAFGKQQSIDRLARKLHGAGYAQVCVVAKEVRGLRLFYVGPYRNADAARAARGPLRKLTGTEGILRKLP</sequence>
<dbReference type="Proteomes" id="UP000183649">
    <property type="component" value="Unassembled WGS sequence"/>
</dbReference>
<keyword evidence="2" id="KW-1133">Transmembrane helix</keyword>
<evidence type="ECO:0000256" key="1">
    <source>
        <dbReference type="SAM" id="MobiDB-lite"/>
    </source>
</evidence>
<dbReference type="PANTHER" id="PTHR38687">
    <property type="entry name" value="CELL DIVISION PROTEIN DEDD-RELATED"/>
    <property type="match status" value="1"/>
</dbReference>
<keyword evidence="2" id="KW-0812">Transmembrane</keyword>
<dbReference type="GO" id="GO:0032506">
    <property type="term" value="P:cytokinetic process"/>
    <property type="evidence" value="ECO:0007669"/>
    <property type="project" value="TreeGrafter"/>
</dbReference>
<dbReference type="EMBL" id="CYHF01000004">
    <property type="protein sequence ID" value="CUA96733.1"/>
    <property type="molecule type" value="Genomic_DNA"/>
</dbReference>